<proteinExistence type="inferred from homology"/>
<evidence type="ECO:0000256" key="3">
    <source>
        <dbReference type="RuleBase" id="RU000363"/>
    </source>
</evidence>
<dbReference type="GO" id="GO:0016616">
    <property type="term" value="F:oxidoreductase activity, acting on the CH-OH group of donors, NAD or NADP as acceptor"/>
    <property type="evidence" value="ECO:0007669"/>
    <property type="project" value="TreeGrafter"/>
</dbReference>
<dbReference type="PRINTS" id="PR00081">
    <property type="entry name" value="GDHRDH"/>
</dbReference>
<dbReference type="InterPro" id="IPR020904">
    <property type="entry name" value="Sc_DH/Rdtase_CS"/>
</dbReference>
<evidence type="ECO:0000313" key="4">
    <source>
        <dbReference type="EMBL" id="QNE36518.1"/>
    </source>
</evidence>
<dbReference type="InterPro" id="IPR002347">
    <property type="entry name" value="SDR_fam"/>
</dbReference>
<dbReference type="PRINTS" id="PR00080">
    <property type="entry name" value="SDRFAMILY"/>
</dbReference>
<evidence type="ECO:0000313" key="5">
    <source>
        <dbReference type="Proteomes" id="UP000515511"/>
    </source>
</evidence>
<accession>A0A7G6YDF3</accession>
<protein>
    <submittedName>
        <fullName evidence="4">SDR family NAD(P)-dependent oxidoreductase</fullName>
    </submittedName>
</protein>
<dbReference type="KEGG" id="lse:F1C12_16305"/>
<gene>
    <name evidence="4" type="ORF">F1C12_16305</name>
</gene>
<organism evidence="4 5">
    <name type="scientific">Leifsonia shinshuensis</name>
    <dbReference type="NCBI Taxonomy" id="150026"/>
    <lineage>
        <taxon>Bacteria</taxon>
        <taxon>Bacillati</taxon>
        <taxon>Actinomycetota</taxon>
        <taxon>Actinomycetes</taxon>
        <taxon>Micrococcales</taxon>
        <taxon>Microbacteriaceae</taxon>
        <taxon>Leifsonia</taxon>
    </lineage>
</organism>
<name>A0A7G6YDF3_9MICO</name>
<dbReference type="PROSITE" id="PS00061">
    <property type="entry name" value="ADH_SHORT"/>
    <property type="match status" value="1"/>
</dbReference>
<dbReference type="SUPFAM" id="SSF51735">
    <property type="entry name" value="NAD(P)-binding Rossmann-fold domains"/>
    <property type="match status" value="1"/>
</dbReference>
<dbReference type="PANTHER" id="PTHR24322">
    <property type="entry name" value="PKSB"/>
    <property type="match status" value="1"/>
</dbReference>
<dbReference type="Proteomes" id="UP000515511">
    <property type="component" value="Chromosome"/>
</dbReference>
<reference evidence="5" key="1">
    <citation type="submission" date="2019-09" db="EMBL/GenBank/DDBJ databases">
        <title>Antimicrobial potential of Antarctic Bacteria.</title>
        <authorList>
            <person name="Benaud N."/>
            <person name="Edwards R.J."/>
            <person name="Ferrari B.C."/>
        </authorList>
    </citation>
    <scope>NUCLEOTIDE SEQUENCE [LARGE SCALE GENOMIC DNA]</scope>
    <source>
        <strain evidence="5">INR9</strain>
    </source>
</reference>
<dbReference type="Pfam" id="PF00106">
    <property type="entry name" value="adh_short"/>
    <property type="match status" value="1"/>
</dbReference>
<evidence type="ECO:0000256" key="2">
    <source>
        <dbReference type="ARBA" id="ARBA00023002"/>
    </source>
</evidence>
<dbReference type="AlphaFoldDB" id="A0A7G6YDF3"/>
<evidence type="ECO:0000256" key="1">
    <source>
        <dbReference type="ARBA" id="ARBA00006484"/>
    </source>
</evidence>
<keyword evidence="2" id="KW-0560">Oxidoreductase</keyword>
<dbReference type="EMBL" id="CP043641">
    <property type="protein sequence ID" value="QNE36518.1"/>
    <property type="molecule type" value="Genomic_DNA"/>
</dbReference>
<dbReference type="RefSeq" id="WP_185275953.1">
    <property type="nucleotide sequence ID" value="NZ_CP043641.1"/>
</dbReference>
<dbReference type="InterPro" id="IPR036291">
    <property type="entry name" value="NAD(P)-bd_dom_sf"/>
</dbReference>
<comment type="similarity">
    <text evidence="1 3">Belongs to the short-chain dehydrogenases/reductases (SDR) family.</text>
</comment>
<dbReference type="Gene3D" id="3.40.50.720">
    <property type="entry name" value="NAD(P)-binding Rossmann-like Domain"/>
    <property type="match status" value="1"/>
</dbReference>
<dbReference type="PANTHER" id="PTHR24322:SF736">
    <property type="entry name" value="RETINOL DEHYDROGENASE 10"/>
    <property type="match status" value="1"/>
</dbReference>
<sequence>MARTVRGARVLITGAASGMGLLYAERAVREGAKAVVLWDRDEAGLTRLTDRLRGEVLAGRTVTAWGAPAGSPSSATGSRNAGTSIHPYVVDLRELGGIAQAAQSVRKELDGVDVLVNNAGIVRGKFFWEHDNGDDTRATMQVNALAPMYTTREFLPGMISSPREARIVNIASAAGTLANPRMSVYAASKSAVINWSDSLRLELEQQGYGHVKVTTVAPSYIDTGMFEGARGPLLTPILTPEYVVDRVWRAMLAGKPVLLLPWSVGLAKTLKGVLPTRAWDALAGRLFGVYSSMDEFTGR</sequence>